<keyword evidence="2" id="KW-1185">Reference proteome</keyword>
<protein>
    <submittedName>
        <fullName evidence="1">Uncharacterized protein</fullName>
    </submittedName>
</protein>
<reference evidence="1" key="1">
    <citation type="submission" date="2022-12" db="EMBL/GenBank/DDBJ databases">
        <title>Genome Sequence of Lasiodiplodia mahajangana.</title>
        <authorList>
            <person name="Buettner E."/>
        </authorList>
    </citation>
    <scope>NUCLEOTIDE SEQUENCE</scope>
    <source>
        <strain evidence="1">VT137</strain>
    </source>
</reference>
<evidence type="ECO:0000313" key="1">
    <source>
        <dbReference type="EMBL" id="KAJ8127102.1"/>
    </source>
</evidence>
<organism evidence="1 2">
    <name type="scientific">Lasiodiplodia mahajangana</name>
    <dbReference type="NCBI Taxonomy" id="1108764"/>
    <lineage>
        <taxon>Eukaryota</taxon>
        <taxon>Fungi</taxon>
        <taxon>Dikarya</taxon>
        <taxon>Ascomycota</taxon>
        <taxon>Pezizomycotina</taxon>
        <taxon>Dothideomycetes</taxon>
        <taxon>Dothideomycetes incertae sedis</taxon>
        <taxon>Botryosphaeriales</taxon>
        <taxon>Botryosphaeriaceae</taxon>
        <taxon>Lasiodiplodia</taxon>
    </lineage>
</organism>
<name>A0ACC2JI09_9PEZI</name>
<sequence length="66" mass="7505">MPAQSSTTFTSPSKTSTKPMTEEYRDSSSVYSYDPKGESTQRQKDKDGETKRLMQTAYKNSIKMNI</sequence>
<evidence type="ECO:0000313" key="2">
    <source>
        <dbReference type="Proteomes" id="UP001153332"/>
    </source>
</evidence>
<dbReference type="Proteomes" id="UP001153332">
    <property type="component" value="Unassembled WGS sequence"/>
</dbReference>
<accession>A0ACC2JI09</accession>
<proteinExistence type="predicted"/>
<comment type="caution">
    <text evidence="1">The sequence shown here is derived from an EMBL/GenBank/DDBJ whole genome shotgun (WGS) entry which is preliminary data.</text>
</comment>
<gene>
    <name evidence="1" type="ORF">O1611_g6534</name>
</gene>
<dbReference type="EMBL" id="JAPUUL010001556">
    <property type="protein sequence ID" value="KAJ8127102.1"/>
    <property type="molecule type" value="Genomic_DNA"/>
</dbReference>